<gene>
    <name evidence="10" type="ORF">J0383_19095</name>
</gene>
<dbReference type="Gene3D" id="1.20.1250.20">
    <property type="entry name" value="MFS general substrate transporter like domains"/>
    <property type="match status" value="2"/>
</dbReference>
<evidence type="ECO:0000256" key="5">
    <source>
        <dbReference type="ARBA" id="ARBA00022692"/>
    </source>
</evidence>
<comment type="subcellular location">
    <subcellularLocation>
        <location evidence="2">Cell inner membrane</location>
        <topology evidence="2">Multi-pass membrane protein</topology>
    </subcellularLocation>
</comment>
<feature type="transmembrane region" description="Helical" evidence="8">
    <location>
        <begin position="369"/>
        <end position="391"/>
    </location>
</feature>
<evidence type="ECO:0000256" key="6">
    <source>
        <dbReference type="ARBA" id="ARBA00022989"/>
    </source>
</evidence>
<evidence type="ECO:0000259" key="9">
    <source>
        <dbReference type="PROSITE" id="PS50850"/>
    </source>
</evidence>
<dbReference type="InterPro" id="IPR036259">
    <property type="entry name" value="MFS_trans_sf"/>
</dbReference>
<dbReference type="InterPro" id="IPR011701">
    <property type="entry name" value="MFS"/>
</dbReference>
<dbReference type="PROSITE" id="PS50850">
    <property type="entry name" value="MFS"/>
    <property type="match status" value="1"/>
</dbReference>
<protein>
    <submittedName>
        <fullName evidence="10">Sugar MFS transporter</fullName>
    </submittedName>
</protein>
<keyword evidence="11" id="KW-1185">Reference proteome</keyword>
<dbReference type="CDD" id="cd17394">
    <property type="entry name" value="MFS_FucP_like"/>
    <property type="match status" value="1"/>
</dbReference>
<dbReference type="Proteomes" id="UP000663440">
    <property type="component" value="Chromosome"/>
</dbReference>
<evidence type="ECO:0000256" key="3">
    <source>
        <dbReference type="ARBA" id="ARBA00009120"/>
    </source>
</evidence>
<dbReference type="EMBL" id="CP071448">
    <property type="protein sequence ID" value="QSW91616.1"/>
    <property type="molecule type" value="Genomic_DNA"/>
</dbReference>
<evidence type="ECO:0000256" key="7">
    <source>
        <dbReference type="ARBA" id="ARBA00023136"/>
    </source>
</evidence>
<dbReference type="NCBIfam" id="TIGR01272">
    <property type="entry name" value="gluP"/>
    <property type="match status" value="1"/>
</dbReference>
<feature type="transmembrane region" description="Helical" evidence="8">
    <location>
        <begin position="334"/>
        <end position="357"/>
    </location>
</feature>
<feature type="transmembrane region" description="Helical" evidence="8">
    <location>
        <begin position="301"/>
        <end position="322"/>
    </location>
</feature>
<dbReference type="InterPro" id="IPR020846">
    <property type="entry name" value="MFS_dom"/>
</dbReference>
<evidence type="ECO:0000256" key="4">
    <source>
        <dbReference type="ARBA" id="ARBA00022475"/>
    </source>
</evidence>
<keyword evidence="5 8" id="KW-0812">Transmembrane</keyword>
<evidence type="ECO:0000313" key="10">
    <source>
        <dbReference type="EMBL" id="QSW91616.1"/>
    </source>
</evidence>
<keyword evidence="6 8" id="KW-1133">Transmembrane helix</keyword>
<sequence>MVILTSLFFIFGFVTWLNGPLIPFFKLACELTESQSYFVTFAFYIAYFVMAIPSSFLIEKVGYKNGISLGLLVIAAGALLFYPAAAARTFPLFLAALFVMGTGLAVLQTASNPYVVVIGPRESAAARISVLGIANKLAGFLAPLLLTSLVLSNIGDYSADKIAVMTSVEKETALDSLALQLQTPYIYMAAIMLFLAVLVKYSPLPEINLDDEGQAEHLSIFKQIKKAFQHPQLVFGVITLMVYIAAEVLAGDSIGGFGKQLGVYGESGSFYLKLTSFTMTFMVIGYILGITLIPKYVSQVFALKVSGFLGLILVGLIVILSPKIMIELPGLPQLPLVIILVALLGLANALCWPAIWPMALQDLGGFTKIGGAILIMGIIGGAVFPLLYGMLADTINASNEASGIVETAKSGNQLAYSILIPAYLVIIFFAFKGHKYRSW</sequence>
<evidence type="ECO:0000256" key="1">
    <source>
        <dbReference type="ARBA" id="ARBA00003321"/>
    </source>
</evidence>
<feature type="transmembrane region" description="Helical" evidence="8">
    <location>
        <begin position="184"/>
        <end position="201"/>
    </location>
</feature>
<feature type="transmembrane region" description="Helical" evidence="8">
    <location>
        <begin position="7"/>
        <end position="25"/>
    </location>
</feature>
<evidence type="ECO:0000256" key="2">
    <source>
        <dbReference type="ARBA" id="ARBA00004429"/>
    </source>
</evidence>
<evidence type="ECO:0000256" key="8">
    <source>
        <dbReference type="SAM" id="Phobius"/>
    </source>
</evidence>
<feature type="transmembrane region" description="Helical" evidence="8">
    <location>
        <begin position="270"/>
        <end position="289"/>
    </location>
</feature>
<comment type="function">
    <text evidence="1">Intake of glucose and galactose.</text>
</comment>
<evidence type="ECO:0000313" key="11">
    <source>
        <dbReference type="Proteomes" id="UP000663440"/>
    </source>
</evidence>
<dbReference type="InterPro" id="IPR005964">
    <property type="entry name" value="Glc/Gal_transptr_bac"/>
</dbReference>
<feature type="transmembrane region" description="Helical" evidence="8">
    <location>
        <begin position="411"/>
        <end position="431"/>
    </location>
</feature>
<keyword evidence="7 8" id="KW-0472">Membrane</keyword>
<dbReference type="PANTHER" id="PTHR43702">
    <property type="entry name" value="L-FUCOSE-PROTON SYMPORTER"/>
    <property type="match status" value="1"/>
</dbReference>
<feature type="domain" description="Major facilitator superfamily (MFS) profile" evidence="9">
    <location>
        <begin position="1"/>
        <end position="435"/>
    </location>
</feature>
<dbReference type="SUPFAM" id="SSF103473">
    <property type="entry name" value="MFS general substrate transporter"/>
    <property type="match status" value="1"/>
</dbReference>
<organism evidence="10 11">
    <name type="scientific">Flavobacterium endoglycinae</name>
    <dbReference type="NCBI Taxonomy" id="2816357"/>
    <lineage>
        <taxon>Bacteria</taxon>
        <taxon>Pseudomonadati</taxon>
        <taxon>Bacteroidota</taxon>
        <taxon>Flavobacteriia</taxon>
        <taxon>Flavobacteriales</taxon>
        <taxon>Flavobacteriaceae</taxon>
        <taxon>Flavobacterium</taxon>
    </lineage>
</organism>
<feature type="transmembrane region" description="Helical" evidence="8">
    <location>
        <begin position="128"/>
        <end position="151"/>
    </location>
</feature>
<accession>A0ABX7QMM8</accession>
<feature type="transmembrane region" description="Helical" evidence="8">
    <location>
        <begin position="233"/>
        <end position="250"/>
    </location>
</feature>
<name>A0ABX7QMM8_9FLAO</name>
<feature type="transmembrane region" description="Helical" evidence="8">
    <location>
        <begin position="37"/>
        <end position="58"/>
    </location>
</feature>
<dbReference type="PANTHER" id="PTHR43702:SF12">
    <property type="entry name" value="N-ACETYL GLUCOSAMINE TRANSPORTER NAGP"/>
    <property type="match status" value="1"/>
</dbReference>
<keyword evidence="4" id="KW-1003">Cell membrane</keyword>
<dbReference type="InterPro" id="IPR050375">
    <property type="entry name" value="MFS_TsgA-like"/>
</dbReference>
<comment type="similarity">
    <text evidence="3">Belongs to the major facilitator superfamily. FHS transporter (TC 2.A.1.7) family.</text>
</comment>
<feature type="transmembrane region" description="Helical" evidence="8">
    <location>
        <begin position="65"/>
        <end position="84"/>
    </location>
</feature>
<proteinExistence type="inferred from homology"/>
<reference evidence="10 11" key="1">
    <citation type="submission" date="2021-03" db="EMBL/GenBank/DDBJ databases">
        <title>Flavobacterium kribbensis sp. nov, an endophytic bacteria, isolated from soybean.</title>
        <authorList>
            <person name="Lee J."/>
            <person name="Seo J."/>
        </authorList>
    </citation>
    <scope>NUCLEOTIDE SEQUENCE [LARGE SCALE GENOMIC DNA]</scope>
    <source>
        <strain evidence="10 11">BB8</strain>
    </source>
</reference>
<dbReference type="Pfam" id="PF07690">
    <property type="entry name" value="MFS_1"/>
    <property type="match status" value="1"/>
</dbReference>